<dbReference type="InterPro" id="IPR052337">
    <property type="entry name" value="SAT4-like"/>
</dbReference>
<evidence type="ECO:0000256" key="2">
    <source>
        <dbReference type="ARBA" id="ARBA00022692"/>
    </source>
</evidence>
<protein>
    <recommendedName>
        <fullName evidence="8">Rhodopsin domain-containing protein</fullName>
    </recommendedName>
</protein>
<name>A0A7U2HZR1_PHANO</name>
<evidence type="ECO:0000256" key="3">
    <source>
        <dbReference type="ARBA" id="ARBA00022989"/>
    </source>
</evidence>
<accession>A0A7U2HZR1</accession>
<dbReference type="OrthoDB" id="9976870at2759"/>
<feature type="region of interest" description="Disordered" evidence="6">
    <location>
        <begin position="286"/>
        <end position="307"/>
    </location>
</feature>
<feature type="transmembrane region" description="Helical" evidence="7">
    <location>
        <begin position="135"/>
        <end position="157"/>
    </location>
</feature>
<keyword evidence="3 7" id="KW-1133">Transmembrane helix</keyword>
<proteinExistence type="inferred from homology"/>
<evidence type="ECO:0000256" key="6">
    <source>
        <dbReference type="SAM" id="MobiDB-lite"/>
    </source>
</evidence>
<feature type="transmembrane region" description="Helical" evidence="7">
    <location>
        <begin position="222"/>
        <end position="242"/>
    </location>
</feature>
<dbReference type="RefSeq" id="XP_001798160.1">
    <property type="nucleotide sequence ID" value="XM_001798108.1"/>
</dbReference>
<feature type="domain" description="Rhodopsin" evidence="8">
    <location>
        <begin position="41"/>
        <end position="285"/>
    </location>
</feature>
<feature type="transmembrane region" description="Helical" evidence="7">
    <location>
        <begin position="57"/>
        <end position="79"/>
    </location>
</feature>
<keyword evidence="10" id="KW-1185">Reference proteome</keyword>
<dbReference type="EMBL" id="CP069026">
    <property type="protein sequence ID" value="QRC94606.1"/>
    <property type="molecule type" value="Genomic_DNA"/>
</dbReference>
<comment type="similarity">
    <text evidence="5">Belongs to the SAT4 family.</text>
</comment>
<dbReference type="PANTHER" id="PTHR33048">
    <property type="entry name" value="PTH11-LIKE INTEGRAL MEMBRANE PROTEIN (AFU_ORTHOLOGUE AFUA_5G11245)"/>
    <property type="match status" value="1"/>
</dbReference>
<keyword evidence="4 7" id="KW-0472">Membrane</keyword>
<keyword evidence="2 7" id="KW-0812">Transmembrane</keyword>
<dbReference type="VEuPathDB" id="FungiDB:JI435_078330"/>
<dbReference type="KEGG" id="pno:SNOG_07833"/>
<dbReference type="Proteomes" id="UP000663193">
    <property type="component" value="Chromosome 4"/>
</dbReference>
<dbReference type="InterPro" id="IPR049326">
    <property type="entry name" value="Rhodopsin_dom_fungi"/>
</dbReference>
<evidence type="ECO:0000256" key="7">
    <source>
        <dbReference type="SAM" id="Phobius"/>
    </source>
</evidence>
<evidence type="ECO:0000256" key="1">
    <source>
        <dbReference type="ARBA" id="ARBA00004141"/>
    </source>
</evidence>
<dbReference type="PANTHER" id="PTHR33048:SF15">
    <property type="entry name" value="INTEGRAL MEMBRANE PROTEIN"/>
    <property type="match status" value="1"/>
</dbReference>
<evidence type="ECO:0000313" key="9">
    <source>
        <dbReference type="EMBL" id="QRC94606.1"/>
    </source>
</evidence>
<organism evidence="9 10">
    <name type="scientific">Phaeosphaeria nodorum (strain SN15 / ATCC MYA-4574 / FGSC 10173)</name>
    <name type="common">Glume blotch fungus</name>
    <name type="synonym">Parastagonospora nodorum</name>
    <dbReference type="NCBI Taxonomy" id="321614"/>
    <lineage>
        <taxon>Eukaryota</taxon>
        <taxon>Fungi</taxon>
        <taxon>Dikarya</taxon>
        <taxon>Ascomycota</taxon>
        <taxon>Pezizomycotina</taxon>
        <taxon>Dothideomycetes</taxon>
        <taxon>Pleosporomycetidae</taxon>
        <taxon>Pleosporales</taxon>
        <taxon>Pleosporineae</taxon>
        <taxon>Phaeosphaeriaceae</taxon>
        <taxon>Parastagonospora</taxon>
    </lineage>
</organism>
<evidence type="ECO:0000259" key="8">
    <source>
        <dbReference type="Pfam" id="PF20684"/>
    </source>
</evidence>
<feature type="transmembrane region" description="Helical" evidence="7">
    <location>
        <begin position="99"/>
        <end position="123"/>
    </location>
</feature>
<feature type="transmembrane region" description="Helical" evidence="7">
    <location>
        <begin position="183"/>
        <end position="210"/>
    </location>
</feature>
<comment type="subcellular location">
    <subcellularLocation>
        <location evidence="1">Membrane</location>
        <topology evidence="1">Multi-pass membrane protein</topology>
    </subcellularLocation>
</comment>
<evidence type="ECO:0000256" key="4">
    <source>
        <dbReference type="ARBA" id="ARBA00023136"/>
    </source>
</evidence>
<dbReference type="GO" id="GO:0016020">
    <property type="term" value="C:membrane"/>
    <property type="evidence" value="ECO:0007669"/>
    <property type="project" value="UniProtKB-SubCell"/>
</dbReference>
<evidence type="ECO:0000256" key="5">
    <source>
        <dbReference type="ARBA" id="ARBA00038359"/>
    </source>
</evidence>
<feature type="transmembrane region" description="Helical" evidence="7">
    <location>
        <begin position="254"/>
        <end position="276"/>
    </location>
</feature>
<reference evidence="10" key="1">
    <citation type="journal article" date="2021" name="BMC Genomics">
        <title>Chromosome-level genome assembly and manually-curated proteome of model necrotroph Parastagonospora nodorum Sn15 reveals a genome-wide trove of candidate effector homologs, and redundancy of virulence-related functions within an accessory chromosome.</title>
        <authorList>
            <person name="Bertazzoni S."/>
            <person name="Jones D.A.B."/>
            <person name="Phan H.T."/>
            <person name="Tan K.-C."/>
            <person name="Hane J.K."/>
        </authorList>
    </citation>
    <scope>NUCLEOTIDE SEQUENCE [LARGE SCALE GENOMIC DNA]</scope>
    <source>
        <strain evidence="10">SN15 / ATCC MYA-4574 / FGSC 10173)</strain>
    </source>
</reference>
<gene>
    <name evidence="9" type="ORF">JI435_078330</name>
</gene>
<dbReference type="AlphaFoldDB" id="A0A7U2HZR1"/>
<dbReference type="OMA" id="TMIRIPY"/>
<dbReference type="Pfam" id="PF20684">
    <property type="entry name" value="Fung_rhodopsin"/>
    <property type="match status" value="1"/>
</dbReference>
<sequence>MSMPVSTADPTSRTITPNGLPLAILVISTVFLGLSIITVSLRTYIRIVKGSFGVDDGFMVAGCVAYTVATALAVYDVYIGLGRVNAELNEWQQMHAMKFYIIWILTYVLALATVKSSICITILRIASNKVNLRISVYVLLAVTWASFFITFIGTLLYCQPVNAIWDISLILGGKGKCAPVKTFIIIGHTATVSTILTDMALVVVPAIILWNTQMKRQAKLQAFGLLSFASVASIITMVRIPYVNKFGGMKDLPFWVAHTMLCSNIETGIGCICSSLPSLRHFLKRDGSSSDSKGHSQKTRSGLQTISQQRVRNIGRAKEDNWEELQDGSSDRSVALLNSKGIHKAQTFEVDIEMEGFEKRKNGAASRL</sequence>
<feature type="transmembrane region" description="Helical" evidence="7">
    <location>
        <begin position="20"/>
        <end position="45"/>
    </location>
</feature>
<evidence type="ECO:0000313" key="10">
    <source>
        <dbReference type="Proteomes" id="UP000663193"/>
    </source>
</evidence>